<dbReference type="Proteomes" id="UP000828390">
    <property type="component" value="Unassembled WGS sequence"/>
</dbReference>
<gene>
    <name evidence="1" type="ORF">DPMN_093889</name>
</gene>
<comment type="caution">
    <text evidence="1">The sequence shown here is derived from an EMBL/GenBank/DDBJ whole genome shotgun (WGS) entry which is preliminary data.</text>
</comment>
<sequence length="78" mass="8891">MGLLEPVSCSLTAANLGWNVRHRQQAWAQHCLGEPSPLLGTSGPFCGSNRRRHLNFWLTDSWRSYHRLVREGGNMRSE</sequence>
<evidence type="ECO:0000313" key="1">
    <source>
        <dbReference type="EMBL" id="KAH3851408.1"/>
    </source>
</evidence>
<evidence type="ECO:0000313" key="2">
    <source>
        <dbReference type="Proteomes" id="UP000828390"/>
    </source>
</evidence>
<accession>A0A9D4L439</accession>
<dbReference type="EMBL" id="JAIWYP010000003">
    <property type="protein sequence ID" value="KAH3851408.1"/>
    <property type="molecule type" value="Genomic_DNA"/>
</dbReference>
<reference evidence="1" key="2">
    <citation type="submission" date="2020-11" db="EMBL/GenBank/DDBJ databases">
        <authorList>
            <person name="McCartney M.A."/>
            <person name="Auch B."/>
            <person name="Kono T."/>
            <person name="Mallez S."/>
            <person name="Becker A."/>
            <person name="Gohl D.M."/>
            <person name="Silverstein K.A.T."/>
            <person name="Koren S."/>
            <person name="Bechman K.B."/>
            <person name="Herman A."/>
            <person name="Abrahante J.E."/>
            <person name="Garbe J."/>
        </authorList>
    </citation>
    <scope>NUCLEOTIDE SEQUENCE</scope>
    <source>
        <strain evidence="1">Duluth1</strain>
        <tissue evidence="1">Whole animal</tissue>
    </source>
</reference>
<keyword evidence="2" id="KW-1185">Reference proteome</keyword>
<organism evidence="1 2">
    <name type="scientific">Dreissena polymorpha</name>
    <name type="common">Zebra mussel</name>
    <name type="synonym">Mytilus polymorpha</name>
    <dbReference type="NCBI Taxonomy" id="45954"/>
    <lineage>
        <taxon>Eukaryota</taxon>
        <taxon>Metazoa</taxon>
        <taxon>Spiralia</taxon>
        <taxon>Lophotrochozoa</taxon>
        <taxon>Mollusca</taxon>
        <taxon>Bivalvia</taxon>
        <taxon>Autobranchia</taxon>
        <taxon>Heteroconchia</taxon>
        <taxon>Euheterodonta</taxon>
        <taxon>Imparidentia</taxon>
        <taxon>Neoheterodontei</taxon>
        <taxon>Myida</taxon>
        <taxon>Dreissenoidea</taxon>
        <taxon>Dreissenidae</taxon>
        <taxon>Dreissena</taxon>
    </lineage>
</organism>
<proteinExistence type="predicted"/>
<dbReference type="AlphaFoldDB" id="A0A9D4L439"/>
<protein>
    <submittedName>
        <fullName evidence="1">Uncharacterized protein</fullName>
    </submittedName>
</protein>
<name>A0A9D4L439_DREPO</name>
<reference evidence="1" key="1">
    <citation type="journal article" date="2019" name="bioRxiv">
        <title>The Genome of the Zebra Mussel, Dreissena polymorpha: A Resource for Invasive Species Research.</title>
        <authorList>
            <person name="McCartney M.A."/>
            <person name="Auch B."/>
            <person name="Kono T."/>
            <person name="Mallez S."/>
            <person name="Zhang Y."/>
            <person name="Obille A."/>
            <person name="Becker A."/>
            <person name="Abrahante J.E."/>
            <person name="Garbe J."/>
            <person name="Badalamenti J.P."/>
            <person name="Herman A."/>
            <person name="Mangelson H."/>
            <person name="Liachko I."/>
            <person name="Sullivan S."/>
            <person name="Sone E.D."/>
            <person name="Koren S."/>
            <person name="Silverstein K.A.T."/>
            <person name="Beckman K.B."/>
            <person name="Gohl D.M."/>
        </authorList>
    </citation>
    <scope>NUCLEOTIDE SEQUENCE</scope>
    <source>
        <strain evidence="1">Duluth1</strain>
        <tissue evidence="1">Whole animal</tissue>
    </source>
</reference>